<reference evidence="2" key="1">
    <citation type="submission" date="2023-02" db="EMBL/GenBank/DDBJ databases">
        <title>Georgenia sp.10Sc9-8, isolated from a soil sample collected from the Taklamakan desert.</title>
        <authorList>
            <person name="Liu S."/>
        </authorList>
    </citation>
    <scope>NUCLEOTIDE SEQUENCE</scope>
    <source>
        <strain evidence="2">10Sc9-8</strain>
    </source>
</reference>
<dbReference type="Pfam" id="PF00117">
    <property type="entry name" value="GATase"/>
    <property type="match status" value="1"/>
</dbReference>
<dbReference type="SUPFAM" id="SSF52317">
    <property type="entry name" value="Class I glutamine amidotransferase-like"/>
    <property type="match status" value="1"/>
</dbReference>
<dbReference type="PANTHER" id="PTHR42695">
    <property type="entry name" value="GLUTAMINE AMIDOTRANSFERASE YLR126C-RELATED"/>
    <property type="match status" value="1"/>
</dbReference>
<evidence type="ECO:0000313" key="3">
    <source>
        <dbReference type="Proteomes" id="UP001165561"/>
    </source>
</evidence>
<keyword evidence="3" id="KW-1185">Reference proteome</keyword>
<dbReference type="InterPro" id="IPR017926">
    <property type="entry name" value="GATASE"/>
</dbReference>
<gene>
    <name evidence="2" type="ORF">PU560_10180</name>
</gene>
<protein>
    <submittedName>
        <fullName evidence="2">Glutamine amidotransferase</fullName>
    </submittedName>
</protein>
<feature type="domain" description="Glutamine amidotransferase" evidence="1">
    <location>
        <begin position="49"/>
        <end position="192"/>
    </location>
</feature>
<sequence>MKPFLLLASRPEDAAADAEYAAFLRCTGLRADELHRVRMEAAPIPAVDLDQYSGIMVGGSPFTGSTPTEYKSDTQRRVEAELAGLLDEVVDADFPFLGACYGVGTLARHQGAVVDGTYAEPISAPVVEVTDDGSTDPLLAGLPRRFQAFVGHKEACTLLPDHAVLLITSASAPVQMFRVKENLYGTQFHPELDLPGILQRIAIYHDAGYYDPAQRDEVERQVAEARVGEVQQILANFVHRYATED</sequence>
<keyword evidence="2" id="KW-0315">Glutamine amidotransferase</keyword>
<proteinExistence type="predicted"/>
<comment type="caution">
    <text evidence="2">The sequence shown here is derived from an EMBL/GenBank/DDBJ whole genome shotgun (WGS) entry which is preliminary data.</text>
</comment>
<dbReference type="EMBL" id="JARACI010000986">
    <property type="protein sequence ID" value="MDD9206831.1"/>
    <property type="molecule type" value="Genomic_DNA"/>
</dbReference>
<dbReference type="PANTHER" id="PTHR42695:SF5">
    <property type="entry name" value="GLUTAMINE AMIDOTRANSFERASE YLR126C-RELATED"/>
    <property type="match status" value="1"/>
</dbReference>
<dbReference type="InterPro" id="IPR044992">
    <property type="entry name" value="ChyE-like"/>
</dbReference>
<name>A0ABT5U119_9MICO</name>
<dbReference type="NCBIfam" id="NF005743">
    <property type="entry name" value="PRK07567.1"/>
    <property type="match status" value="1"/>
</dbReference>
<dbReference type="Gene3D" id="3.40.50.880">
    <property type="match status" value="1"/>
</dbReference>
<dbReference type="InterPro" id="IPR029062">
    <property type="entry name" value="Class_I_gatase-like"/>
</dbReference>
<evidence type="ECO:0000259" key="1">
    <source>
        <dbReference type="Pfam" id="PF00117"/>
    </source>
</evidence>
<accession>A0ABT5U119</accession>
<dbReference type="CDD" id="cd01741">
    <property type="entry name" value="GATase1_1"/>
    <property type="match status" value="1"/>
</dbReference>
<evidence type="ECO:0000313" key="2">
    <source>
        <dbReference type="EMBL" id="MDD9206831.1"/>
    </source>
</evidence>
<dbReference type="PROSITE" id="PS51273">
    <property type="entry name" value="GATASE_TYPE_1"/>
    <property type="match status" value="1"/>
</dbReference>
<organism evidence="2 3">
    <name type="scientific">Georgenia halotolerans</name>
    <dbReference type="NCBI Taxonomy" id="3028317"/>
    <lineage>
        <taxon>Bacteria</taxon>
        <taxon>Bacillati</taxon>
        <taxon>Actinomycetota</taxon>
        <taxon>Actinomycetes</taxon>
        <taxon>Micrococcales</taxon>
        <taxon>Bogoriellaceae</taxon>
        <taxon>Georgenia</taxon>
    </lineage>
</organism>
<dbReference type="Proteomes" id="UP001165561">
    <property type="component" value="Unassembled WGS sequence"/>
</dbReference>